<reference evidence="2" key="1">
    <citation type="submission" date="2021-01" db="EMBL/GenBank/DDBJ databases">
        <authorList>
            <person name="Corre E."/>
            <person name="Pelletier E."/>
            <person name="Niang G."/>
            <person name="Scheremetjew M."/>
            <person name="Finn R."/>
            <person name="Kale V."/>
            <person name="Holt S."/>
            <person name="Cochrane G."/>
            <person name="Meng A."/>
            <person name="Brown T."/>
            <person name="Cohen L."/>
        </authorList>
    </citation>
    <scope>NUCLEOTIDE SEQUENCE</scope>
    <source>
        <strain evidence="2">NIES-2562</strain>
    </source>
</reference>
<accession>A0A7S3GGG5</accession>
<evidence type="ECO:0000313" key="2">
    <source>
        <dbReference type="EMBL" id="CAE0265643.1"/>
    </source>
</evidence>
<proteinExistence type="predicted"/>
<gene>
    <name evidence="2" type="ORF">PBIL07802_LOCUS27981</name>
</gene>
<evidence type="ECO:0008006" key="3">
    <source>
        <dbReference type="Google" id="ProtNLM"/>
    </source>
</evidence>
<protein>
    <recommendedName>
        <fullName evidence="3">Band 7 domain-containing protein</fullName>
    </recommendedName>
</protein>
<dbReference type="EMBL" id="HBIB01042738">
    <property type="protein sequence ID" value="CAE0265643.1"/>
    <property type="molecule type" value="Transcribed_RNA"/>
</dbReference>
<organism evidence="2">
    <name type="scientific">Palpitomonas bilix</name>
    <dbReference type="NCBI Taxonomy" id="652834"/>
    <lineage>
        <taxon>Eukaryota</taxon>
        <taxon>Eukaryota incertae sedis</taxon>
    </lineage>
</organism>
<evidence type="ECO:0000256" key="1">
    <source>
        <dbReference type="SAM" id="MobiDB-lite"/>
    </source>
</evidence>
<name>A0A7S3GGG5_9EUKA</name>
<sequence length="407" mass="47225">MNALCCFMKITVHDGERVLVIERDGRSRVVDGPCRVSTWKTRVEHLHRHVATQDQYLVITYVEGQKEHRKGPCAVFKNPQEHQRIETRDAIVISSGELIVVYGEVEGKVKRKVINGPAKYMLDSNEWLHNFKWHGTDPTNKTRKVPGALTFTRLRTIPDQMYYNVGDVRTNDDTLITVKLMIFFELMDVETMLDRTHDPIADFINAVCADVVSFASGRTYEQFCEETSQLNELSSYPQLSSRAQLIGFKASKVVYRGYHASDSLQKMHDDAIKSRTKLRLEAETEEQAQALADMRVEKELERSSKRQEMEIAEQQHKNEMSKRQHEEKMRQREVEREVEKKAAEDMQQLELKAKHDLNEEQARYYGRMKEMGVDLTRYLVSQYQHPDKVIKVDGNAGGKTPQLHLHE</sequence>
<dbReference type="AlphaFoldDB" id="A0A7S3GGG5"/>
<feature type="region of interest" description="Disordered" evidence="1">
    <location>
        <begin position="299"/>
        <end position="328"/>
    </location>
</feature>